<keyword evidence="10 12" id="KW-0238">DNA-binding</keyword>
<feature type="domain" description="Zinc finger DNA-directed DNA polymerase family B alpha" evidence="16">
    <location>
        <begin position="1258"/>
        <end position="1449"/>
    </location>
</feature>
<dbReference type="InterPro" id="IPR006133">
    <property type="entry name" value="DNA-dir_DNA_pol_B_exonuc"/>
</dbReference>
<dbReference type="GO" id="GO:0006281">
    <property type="term" value="P:DNA repair"/>
    <property type="evidence" value="ECO:0007669"/>
    <property type="project" value="UniProtKB-ARBA"/>
</dbReference>
<comment type="subcellular location">
    <subcellularLocation>
        <location evidence="1">Nucleus</location>
    </subcellularLocation>
</comment>
<keyword evidence="6" id="KW-0479">Metal-binding</keyword>
<evidence type="ECO:0000256" key="13">
    <source>
        <dbReference type="SAM" id="MobiDB-lite"/>
    </source>
</evidence>
<dbReference type="InterPro" id="IPR043502">
    <property type="entry name" value="DNA/RNA_pol_sf"/>
</dbReference>
<dbReference type="Gene3D" id="3.30.70.2820">
    <property type="match status" value="1"/>
</dbReference>
<evidence type="ECO:0000256" key="9">
    <source>
        <dbReference type="ARBA" id="ARBA00022932"/>
    </source>
</evidence>
<evidence type="ECO:0000256" key="5">
    <source>
        <dbReference type="ARBA" id="ARBA00022705"/>
    </source>
</evidence>
<dbReference type="InterPro" id="IPR015088">
    <property type="entry name" value="Znf_DNA-dir_DNA_pol_B_alpha"/>
</dbReference>
<dbReference type="Gene3D" id="1.10.3200.20">
    <property type="entry name" value="DNA Polymerase alpha, zinc finger"/>
    <property type="match status" value="1"/>
</dbReference>
<dbReference type="PANTHER" id="PTHR45861:SF1">
    <property type="entry name" value="DNA POLYMERASE ALPHA CATALYTIC SUBUNIT"/>
    <property type="match status" value="1"/>
</dbReference>
<dbReference type="Gene3D" id="1.10.287.690">
    <property type="entry name" value="Helix hairpin bin"/>
    <property type="match status" value="1"/>
</dbReference>
<dbReference type="Pfam" id="PF03104">
    <property type="entry name" value="DNA_pol_B_exo1"/>
    <property type="match status" value="1"/>
</dbReference>
<keyword evidence="7" id="KW-0863">Zinc-finger</keyword>
<dbReference type="PRINTS" id="PR00106">
    <property type="entry name" value="DNAPOLB"/>
</dbReference>
<dbReference type="SUPFAM" id="SSF53098">
    <property type="entry name" value="Ribonuclease H-like"/>
    <property type="match status" value="1"/>
</dbReference>
<dbReference type="NCBIfam" id="TIGR00592">
    <property type="entry name" value="pol2"/>
    <property type="match status" value="1"/>
</dbReference>
<dbReference type="GO" id="GO:0003688">
    <property type="term" value="F:DNA replication origin binding"/>
    <property type="evidence" value="ECO:0007669"/>
    <property type="project" value="TreeGrafter"/>
</dbReference>
<proteinExistence type="inferred from homology"/>
<dbReference type="Proteomes" id="UP000030752">
    <property type="component" value="Unassembled WGS sequence"/>
</dbReference>
<dbReference type="InterPro" id="IPR012337">
    <property type="entry name" value="RNaseH-like_sf"/>
</dbReference>
<dbReference type="FunCoup" id="W2S435">
    <property type="interactions" value="933"/>
</dbReference>
<dbReference type="FunFam" id="1.10.287.690:FF:000003">
    <property type="entry name" value="DNA polymerase"/>
    <property type="match status" value="1"/>
</dbReference>
<accession>W2S435</accession>
<evidence type="ECO:0000256" key="6">
    <source>
        <dbReference type="ARBA" id="ARBA00022723"/>
    </source>
</evidence>
<dbReference type="InterPro" id="IPR042087">
    <property type="entry name" value="DNA_pol_B_thumb"/>
</dbReference>
<evidence type="ECO:0000256" key="1">
    <source>
        <dbReference type="ARBA" id="ARBA00004123"/>
    </source>
</evidence>
<evidence type="ECO:0000259" key="14">
    <source>
        <dbReference type="Pfam" id="PF00136"/>
    </source>
</evidence>
<dbReference type="SMART" id="SM00486">
    <property type="entry name" value="POLBc"/>
    <property type="match status" value="1"/>
</dbReference>
<evidence type="ECO:0000256" key="11">
    <source>
        <dbReference type="ARBA" id="ARBA00023242"/>
    </source>
</evidence>
<organism evidence="18 19">
    <name type="scientific">Cyphellophora europaea (strain CBS 101466)</name>
    <name type="common">Phialophora europaea</name>
    <dbReference type="NCBI Taxonomy" id="1220924"/>
    <lineage>
        <taxon>Eukaryota</taxon>
        <taxon>Fungi</taxon>
        <taxon>Dikarya</taxon>
        <taxon>Ascomycota</taxon>
        <taxon>Pezizomycotina</taxon>
        <taxon>Eurotiomycetes</taxon>
        <taxon>Chaetothyriomycetidae</taxon>
        <taxon>Chaetothyriales</taxon>
        <taxon>Cyphellophoraceae</taxon>
        <taxon>Cyphellophora</taxon>
    </lineage>
</organism>
<evidence type="ECO:0000256" key="8">
    <source>
        <dbReference type="ARBA" id="ARBA00022833"/>
    </source>
</evidence>
<evidence type="ECO:0000259" key="16">
    <source>
        <dbReference type="Pfam" id="PF08996"/>
    </source>
</evidence>
<evidence type="ECO:0000313" key="18">
    <source>
        <dbReference type="EMBL" id="ETN42724.1"/>
    </source>
</evidence>
<dbReference type="InterPro" id="IPR036397">
    <property type="entry name" value="RNaseH_sf"/>
</dbReference>
<dbReference type="GO" id="GO:0003697">
    <property type="term" value="F:single-stranded DNA binding"/>
    <property type="evidence" value="ECO:0007669"/>
    <property type="project" value="TreeGrafter"/>
</dbReference>
<dbReference type="GO" id="GO:1902975">
    <property type="term" value="P:mitotic DNA replication initiation"/>
    <property type="evidence" value="ECO:0007669"/>
    <property type="project" value="InterPro"/>
</dbReference>
<keyword evidence="9 12" id="KW-0239">DNA-directed DNA polymerase</keyword>
<dbReference type="Gene3D" id="1.10.132.60">
    <property type="entry name" value="DNA polymerase family B, C-terminal domain"/>
    <property type="match status" value="1"/>
</dbReference>
<evidence type="ECO:0000259" key="17">
    <source>
        <dbReference type="Pfam" id="PF12254"/>
    </source>
</evidence>
<dbReference type="FunFam" id="1.10.3200.20:FF:000002">
    <property type="entry name" value="DNA polymerase"/>
    <property type="match status" value="1"/>
</dbReference>
<feature type="region of interest" description="Disordered" evidence="13">
    <location>
        <begin position="156"/>
        <end position="296"/>
    </location>
</feature>
<dbReference type="CDD" id="cd05776">
    <property type="entry name" value="DNA_polB_alpha_exo"/>
    <property type="match status" value="1"/>
</dbReference>
<comment type="similarity">
    <text evidence="2 12">Belongs to the DNA polymerase type-B family.</text>
</comment>
<feature type="domain" description="DNA-directed DNA polymerase family B multifunctional" evidence="14">
    <location>
        <begin position="778"/>
        <end position="1218"/>
    </location>
</feature>
<evidence type="ECO:0000256" key="7">
    <source>
        <dbReference type="ARBA" id="ARBA00022771"/>
    </source>
</evidence>
<keyword evidence="11" id="KW-0539">Nucleus</keyword>
<feature type="domain" description="DNA polymerase alpha catalytic subunit N-terminal" evidence="17">
    <location>
        <begin position="7"/>
        <end position="72"/>
    </location>
</feature>
<dbReference type="InterPro" id="IPR006134">
    <property type="entry name" value="DNA-dir_DNA_pol_B_multi_dom"/>
</dbReference>
<keyword evidence="8" id="KW-0862">Zinc</keyword>
<dbReference type="CDD" id="cd05532">
    <property type="entry name" value="POLBc_alpha"/>
    <property type="match status" value="1"/>
</dbReference>
<dbReference type="GO" id="GO:0005658">
    <property type="term" value="C:alpha DNA polymerase:primase complex"/>
    <property type="evidence" value="ECO:0007669"/>
    <property type="project" value="UniProtKB-ARBA"/>
</dbReference>
<dbReference type="PROSITE" id="PS00116">
    <property type="entry name" value="DNA_POLYMERASE_B"/>
    <property type="match status" value="1"/>
</dbReference>
<dbReference type="InterPro" id="IPR045846">
    <property type="entry name" value="POLBc_alpha"/>
</dbReference>
<dbReference type="Pfam" id="PF00136">
    <property type="entry name" value="DNA_pol_B"/>
    <property type="match status" value="1"/>
</dbReference>
<dbReference type="GO" id="GO:0006273">
    <property type="term" value="P:lagging strand elongation"/>
    <property type="evidence" value="ECO:0007669"/>
    <property type="project" value="TreeGrafter"/>
</dbReference>
<dbReference type="VEuPathDB" id="FungiDB:HMPREF1541_01882"/>
<evidence type="ECO:0000259" key="15">
    <source>
        <dbReference type="Pfam" id="PF03104"/>
    </source>
</evidence>
<feature type="compositionally biased region" description="Basic and acidic residues" evidence="13">
    <location>
        <begin position="96"/>
        <end position="105"/>
    </location>
</feature>
<dbReference type="Gene3D" id="3.30.420.10">
    <property type="entry name" value="Ribonuclease H-like superfamily/Ribonuclease H"/>
    <property type="match status" value="1"/>
</dbReference>
<dbReference type="Gene3D" id="3.90.1600.10">
    <property type="entry name" value="Palm domain of DNA polymerase"/>
    <property type="match status" value="1"/>
</dbReference>
<dbReference type="Gene3D" id="2.40.50.730">
    <property type="match status" value="1"/>
</dbReference>
<keyword evidence="4 12" id="KW-0548">Nucleotidyltransferase</keyword>
<gene>
    <name evidence="18" type="ORF">HMPREF1541_01882</name>
</gene>
<dbReference type="FunFam" id="1.10.132.60:FF:000004">
    <property type="entry name" value="DNA polymerase"/>
    <property type="match status" value="1"/>
</dbReference>
<dbReference type="HOGENOM" id="CLU_001718_1_0_1"/>
<dbReference type="EC" id="2.7.7.7" evidence="12"/>
<dbReference type="Pfam" id="PF08996">
    <property type="entry name" value="zf-DNA_Pol"/>
    <property type="match status" value="1"/>
</dbReference>
<dbReference type="GeneID" id="19969221"/>
<dbReference type="GO" id="GO:0006272">
    <property type="term" value="P:leading strand elongation"/>
    <property type="evidence" value="ECO:0007669"/>
    <property type="project" value="TreeGrafter"/>
</dbReference>
<dbReference type="GO" id="GO:0008270">
    <property type="term" value="F:zinc ion binding"/>
    <property type="evidence" value="ECO:0007669"/>
    <property type="project" value="UniProtKB-KW"/>
</dbReference>
<dbReference type="GO" id="GO:0000166">
    <property type="term" value="F:nucleotide binding"/>
    <property type="evidence" value="ECO:0007669"/>
    <property type="project" value="InterPro"/>
</dbReference>
<dbReference type="InterPro" id="IPR024647">
    <property type="entry name" value="DNA_pol_a_cat_su_N"/>
</dbReference>
<dbReference type="Gene3D" id="6.10.10.100">
    <property type="match status" value="1"/>
</dbReference>
<dbReference type="FunFam" id="3.30.70.2820:FF:000001">
    <property type="entry name" value="DNA polymerase"/>
    <property type="match status" value="1"/>
</dbReference>
<dbReference type="InterPro" id="IPR017964">
    <property type="entry name" value="DNA-dir_DNA_pol_B_CS"/>
</dbReference>
<sequence>MSHRSALAALRAARAGGKSRLESYQIQDQGAIYDEVDEEGYKKVVRGRLNRDDFVVDDTGEGYADDGREEWQNERTYYSSEEEGDVPLKGKAAKRKREEDQEKIEKSNHKIANYFNKGPNVAAPKQKIQATAEDEAFMADLLGEVDTNIVPARSYGKKAVKSESRRKVRVLSPPLTDERRKPAKYIPPVTELVETPPPQSDMDDAPMVFGDDDDAPMSDPLPSSPIAKAVQRRAKVQIKEEDEEEDLMDVAQAVGQEGVSEKSINMKGSKPPPKIKQLLSPQSSSPPAPASSDVDASTWTSVTNNLAVASSPASGTHIFGKMKPSDAVEEDGSLRFYWLDYTDVNGSLCLFGKVKHKQTGQYLSAFVKVDNIMRKLYFLPRSHKFRNGRQTDDEVGMEDVYEEVDALMSRNKVTTRKVKPCTRKYAFELPDVPKEAEYLKLLYPYTKNGLPMDQSGETYSRVFGTNTSLFEQFVMWKNIMGPCWLKIEDADFTSVNNASWCKLECSSPDPVGISVVPDSEQLETPRLTLMSMSFRTQMNVKENKQEILIASARVYENVSLTDTTSPEKMPSRTFTVMRPSEAKYPLGFETMATETMSKQNRGTFMLERSEQFLLSKFLALFERVDPDVLLGHQLQEVDYSILLSRLREKKTPGWHRIGRLKRQEWPKTFGKSGSSFFAERALVAGRLMCDLANDMGKSLMTKCQQWSLTEMCELYLGPSNPRRELDNESALKTWATTKDGLMNYVGHCEADTFFIAALAIKLQMLPLTKVLTELAGNSWGRTLTGTRAERNEYILLHEFHRNKYICPDKIWGKRAKVEEDNEDDDAADTKKKDKYKGGLVFEPEKGLYDKFVLVMDFNSLYPSIIQEFNICFTTVDRNSTTENDHEEKVPEVPQDQAQGVLPKLIATLVTRRREVKKLMKDKTATPEQLALWDTKQLALKLTANSMYGCLGYTQSRFYARPLAMLTTFKGREILRSTKELVESNQLQVIYGDTDSVMINSNADSIAQALKVGNEIKKMVNERYKLLEIDIDNIFRRLLLHAKKKYAAINLAEVDGKYVDKLEVKGLDMRRREYCALSKEASQRLLNEILSGDDPEVVLEKIHEYLRELSEKMREGQIPAQKYIIYTKLGKNPKDYPNADSMPQVQVALREIARGKSVRVNDVMSYIVTMGNDDTKSYPAPKRSYTPQDVLKKDSGLTPDIEYYLYKQIFPPIERLCAPLPGTDSVRLAECLGLDTRKYQINSSSSSQQQKAEIFPLESQIPDSIRFRDAVRLNLRCRRCKETSVFEGLCETTTQCSPSGIICSNAECNQPFSKINIVAQLESQIRTQTFQYYEGWLRCDDESCSNRTRSMSVYGHRCLGPSGKAEGCQGRMSYEYSEKRLYNQLLYFASIWDVEKAKNKAKTLKEFAEVRDRVMVLAETNQELFGQVKAIVDAYLRKCGRQWVEMDTLFGFALK</sequence>
<evidence type="ECO:0000256" key="3">
    <source>
        <dbReference type="ARBA" id="ARBA00022679"/>
    </source>
</evidence>
<feature type="domain" description="DNA-directed DNA polymerase family B exonuclease" evidence="15">
    <location>
        <begin position="461"/>
        <end position="711"/>
    </location>
</feature>
<comment type="catalytic activity">
    <reaction evidence="12">
        <text>DNA(n) + a 2'-deoxyribonucleoside 5'-triphosphate = DNA(n+1) + diphosphate</text>
        <dbReference type="Rhea" id="RHEA:22508"/>
        <dbReference type="Rhea" id="RHEA-COMP:17339"/>
        <dbReference type="Rhea" id="RHEA-COMP:17340"/>
        <dbReference type="ChEBI" id="CHEBI:33019"/>
        <dbReference type="ChEBI" id="CHEBI:61560"/>
        <dbReference type="ChEBI" id="CHEBI:173112"/>
        <dbReference type="EC" id="2.7.7.7"/>
    </reaction>
</comment>
<dbReference type="OrthoDB" id="6755010at2759"/>
<evidence type="ECO:0000313" key="19">
    <source>
        <dbReference type="Proteomes" id="UP000030752"/>
    </source>
</evidence>
<dbReference type="STRING" id="1220924.W2S435"/>
<dbReference type="GO" id="GO:0003682">
    <property type="term" value="F:chromatin binding"/>
    <property type="evidence" value="ECO:0007669"/>
    <property type="project" value="TreeGrafter"/>
</dbReference>
<dbReference type="EMBL" id="KB822718">
    <property type="protein sequence ID" value="ETN42724.1"/>
    <property type="molecule type" value="Genomic_DNA"/>
</dbReference>
<protein>
    <recommendedName>
        <fullName evidence="12">DNA polymerase</fullName>
        <ecNumber evidence="12">2.7.7.7</ecNumber>
    </recommendedName>
</protein>
<dbReference type="InterPro" id="IPR006172">
    <property type="entry name" value="DNA-dir_DNA_pol_B"/>
</dbReference>
<dbReference type="RefSeq" id="XP_008714460.1">
    <property type="nucleotide sequence ID" value="XM_008716238.1"/>
</dbReference>
<dbReference type="Pfam" id="PF12254">
    <property type="entry name" value="DNA_pol_alpha_N"/>
    <property type="match status" value="1"/>
</dbReference>
<dbReference type="SUPFAM" id="SSF56672">
    <property type="entry name" value="DNA/RNA polymerases"/>
    <property type="match status" value="1"/>
</dbReference>
<reference evidence="18 19" key="1">
    <citation type="submission" date="2013-03" db="EMBL/GenBank/DDBJ databases">
        <title>The Genome Sequence of Phialophora europaea CBS 101466.</title>
        <authorList>
            <consortium name="The Broad Institute Genomics Platform"/>
            <person name="Cuomo C."/>
            <person name="de Hoog S."/>
            <person name="Gorbushina A."/>
            <person name="Walker B."/>
            <person name="Young S.K."/>
            <person name="Zeng Q."/>
            <person name="Gargeya S."/>
            <person name="Fitzgerald M."/>
            <person name="Haas B."/>
            <person name="Abouelleil A."/>
            <person name="Allen A.W."/>
            <person name="Alvarado L."/>
            <person name="Arachchi H.M."/>
            <person name="Berlin A.M."/>
            <person name="Chapman S.B."/>
            <person name="Gainer-Dewar J."/>
            <person name="Goldberg J."/>
            <person name="Griggs A."/>
            <person name="Gujja S."/>
            <person name="Hansen M."/>
            <person name="Howarth C."/>
            <person name="Imamovic A."/>
            <person name="Ireland A."/>
            <person name="Larimer J."/>
            <person name="McCowan C."/>
            <person name="Murphy C."/>
            <person name="Pearson M."/>
            <person name="Poon T.W."/>
            <person name="Priest M."/>
            <person name="Roberts A."/>
            <person name="Saif S."/>
            <person name="Shea T."/>
            <person name="Sisk P."/>
            <person name="Sykes S."/>
            <person name="Wortman J."/>
            <person name="Nusbaum C."/>
            <person name="Birren B."/>
        </authorList>
    </citation>
    <scope>NUCLEOTIDE SEQUENCE [LARGE SCALE GENOMIC DNA]</scope>
    <source>
        <strain evidence="18 19">CBS 101466</strain>
    </source>
</reference>
<keyword evidence="19" id="KW-1185">Reference proteome</keyword>
<dbReference type="GO" id="GO:0003887">
    <property type="term" value="F:DNA-directed DNA polymerase activity"/>
    <property type="evidence" value="ECO:0007669"/>
    <property type="project" value="UniProtKB-KW"/>
</dbReference>
<keyword evidence="3 12" id="KW-0808">Transferase</keyword>
<evidence type="ECO:0000256" key="10">
    <source>
        <dbReference type="ARBA" id="ARBA00023125"/>
    </source>
</evidence>
<keyword evidence="5 12" id="KW-0235">DNA replication</keyword>
<dbReference type="InterPro" id="IPR038256">
    <property type="entry name" value="Pol_alpha_znc_sf"/>
</dbReference>
<dbReference type="InParanoid" id="W2S435"/>
<dbReference type="PANTHER" id="PTHR45861">
    <property type="entry name" value="DNA POLYMERASE ALPHA CATALYTIC SUBUNIT"/>
    <property type="match status" value="1"/>
</dbReference>
<dbReference type="FunFam" id="3.30.420.10:FF:000036">
    <property type="entry name" value="DNA polymerase"/>
    <property type="match status" value="1"/>
</dbReference>
<dbReference type="InterPro" id="IPR023211">
    <property type="entry name" value="DNA_pol_palm_dom_sf"/>
</dbReference>
<name>W2S435_CYPE1</name>
<evidence type="ECO:0000256" key="4">
    <source>
        <dbReference type="ARBA" id="ARBA00022695"/>
    </source>
</evidence>
<evidence type="ECO:0000256" key="2">
    <source>
        <dbReference type="ARBA" id="ARBA00005755"/>
    </source>
</evidence>
<feature type="region of interest" description="Disordered" evidence="13">
    <location>
        <begin position="75"/>
        <end position="105"/>
    </location>
</feature>
<evidence type="ECO:0000256" key="12">
    <source>
        <dbReference type="RuleBase" id="RU000442"/>
    </source>
</evidence>
<dbReference type="eggNOG" id="KOG0970">
    <property type="taxonomic scope" value="Eukaryota"/>
</dbReference>